<protein>
    <submittedName>
        <fullName evidence="1">Uncharacterized protein</fullName>
    </submittedName>
</protein>
<dbReference type="InParanoid" id="A0A1X2HGN1"/>
<evidence type="ECO:0000313" key="1">
    <source>
        <dbReference type="EMBL" id="ORY97626.1"/>
    </source>
</evidence>
<organism evidence="1 2">
    <name type="scientific">Syncephalastrum racemosum</name>
    <name type="common">Filamentous fungus</name>
    <dbReference type="NCBI Taxonomy" id="13706"/>
    <lineage>
        <taxon>Eukaryota</taxon>
        <taxon>Fungi</taxon>
        <taxon>Fungi incertae sedis</taxon>
        <taxon>Mucoromycota</taxon>
        <taxon>Mucoromycotina</taxon>
        <taxon>Mucoromycetes</taxon>
        <taxon>Mucorales</taxon>
        <taxon>Syncephalastraceae</taxon>
        <taxon>Syncephalastrum</taxon>
    </lineage>
</organism>
<accession>A0A1X2HGN1</accession>
<feature type="non-terminal residue" evidence="1">
    <location>
        <position position="68"/>
    </location>
</feature>
<gene>
    <name evidence="1" type="ORF">BCR43DRAFT_403839</name>
</gene>
<dbReference type="EMBL" id="MCGN01000004">
    <property type="protein sequence ID" value="ORY97626.1"/>
    <property type="molecule type" value="Genomic_DNA"/>
</dbReference>
<dbReference type="OrthoDB" id="2265221at2759"/>
<proteinExistence type="predicted"/>
<dbReference type="AlphaFoldDB" id="A0A1X2HGN1"/>
<sequence>EHQTTIRLLKSQGFVLVEYARRSPGKETTANRLGLLQHMAGRLEERCLVDKVSVSPVCRPNQPVSLRD</sequence>
<feature type="non-terminal residue" evidence="1">
    <location>
        <position position="1"/>
    </location>
</feature>
<keyword evidence="2" id="KW-1185">Reference proteome</keyword>
<name>A0A1X2HGN1_SYNRA</name>
<reference evidence="1 2" key="1">
    <citation type="submission" date="2016-07" db="EMBL/GenBank/DDBJ databases">
        <title>Pervasive Adenine N6-methylation of Active Genes in Fungi.</title>
        <authorList>
            <consortium name="DOE Joint Genome Institute"/>
            <person name="Mondo S.J."/>
            <person name="Dannebaum R.O."/>
            <person name="Kuo R.C."/>
            <person name="Labutti K."/>
            <person name="Haridas S."/>
            <person name="Kuo A."/>
            <person name="Salamov A."/>
            <person name="Ahrendt S.R."/>
            <person name="Lipzen A."/>
            <person name="Sullivan W."/>
            <person name="Andreopoulos W.B."/>
            <person name="Clum A."/>
            <person name="Lindquist E."/>
            <person name="Daum C."/>
            <person name="Ramamoorthy G.K."/>
            <person name="Gryganskyi A."/>
            <person name="Culley D."/>
            <person name="Magnuson J.K."/>
            <person name="James T.Y."/>
            <person name="O'Malley M.A."/>
            <person name="Stajich J.E."/>
            <person name="Spatafora J.W."/>
            <person name="Visel A."/>
            <person name="Grigoriev I.V."/>
        </authorList>
    </citation>
    <scope>NUCLEOTIDE SEQUENCE [LARGE SCALE GENOMIC DNA]</scope>
    <source>
        <strain evidence="1 2">NRRL 2496</strain>
    </source>
</reference>
<comment type="caution">
    <text evidence="1">The sequence shown here is derived from an EMBL/GenBank/DDBJ whole genome shotgun (WGS) entry which is preliminary data.</text>
</comment>
<evidence type="ECO:0000313" key="2">
    <source>
        <dbReference type="Proteomes" id="UP000242180"/>
    </source>
</evidence>
<dbReference type="Proteomes" id="UP000242180">
    <property type="component" value="Unassembled WGS sequence"/>
</dbReference>